<protein>
    <submittedName>
        <fullName evidence="1">Uncharacterized protein</fullName>
    </submittedName>
</protein>
<evidence type="ECO:0000313" key="1">
    <source>
        <dbReference type="EMBL" id="KAK8222113.1"/>
    </source>
</evidence>
<sequence length="411" mass="44129">MSLTVKRLNGDTTFLLTFNPQIAPSTTDSRFPGSYTILIDPWLSGPSSVWTPRFQISHHTDPLAVKSLAKLDPPDLILISQDKPDHCHRETLCSLPRDSRIPILATAAAAKLIKSWTHFDPSLIASLRPYSTKKPSSIHRIPLPAYSSASAPGELTIAYMPQKHDLTRLHNAIGLTYTPPSTLTTTPSGHLVNLPLSPPASPSSPHSPTSDRRTRSFSSLRSRSLENAAAMTPAPSTPGSRPPSRETEKTLSVLYTPHGVAYAAIKPYITSFLTPLNALPLTALFHSINTEQNPWFMGGKVAAGYPGGLEILRKVGACYWVGCHDEVKENRGLATVLIRSGRFGVEEVQGIVEEMFLAGRGEGGNGNGNGGEKRDSGVSVGVKGEGGAGKRRGRVPIVVEVGVGEVMRIEG</sequence>
<dbReference type="Proteomes" id="UP001320706">
    <property type="component" value="Unassembled WGS sequence"/>
</dbReference>
<dbReference type="EMBL" id="JAMKPW020000001">
    <property type="protein sequence ID" value="KAK8222113.1"/>
    <property type="molecule type" value="Genomic_DNA"/>
</dbReference>
<comment type="caution">
    <text evidence="1">The sequence shown here is derived from an EMBL/GenBank/DDBJ whole genome shotgun (WGS) entry which is preliminary data.</text>
</comment>
<evidence type="ECO:0000313" key="2">
    <source>
        <dbReference type="Proteomes" id="UP001320706"/>
    </source>
</evidence>
<organism evidence="1 2">
    <name type="scientific">Zalaria obscura</name>
    <dbReference type="NCBI Taxonomy" id="2024903"/>
    <lineage>
        <taxon>Eukaryota</taxon>
        <taxon>Fungi</taxon>
        <taxon>Dikarya</taxon>
        <taxon>Ascomycota</taxon>
        <taxon>Pezizomycotina</taxon>
        <taxon>Dothideomycetes</taxon>
        <taxon>Dothideomycetidae</taxon>
        <taxon>Dothideales</taxon>
        <taxon>Zalariaceae</taxon>
        <taxon>Zalaria</taxon>
    </lineage>
</organism>
<proteinExistence type="predicted"/>
<keyword evidence="2" id="KW-1185">Reference proteome</keyword>
<gene>
    <name evidence="1" type="ORF">M8818_000283</name>
</gene>
<reference evidence="1" key="1">
    <citation type="submission" date="2024-02" db="EMBL/GenBank/DDBJ databases">
        <title>Metagenome Assembled Genome of Zalaria obscura JY119.</title>
        <authorList>
            <person name="Vighnesh L."/>
            <person name="Jagadeeshwari U."/>
            <person name="Venkata Ramana C."/>
            <person name="Sasikala C."/>
        </authorList>
    </citation>
    <scope>NUCLEOTIDE SEQUENCE</scope>
    <source>
        <strain evidence="1">JY119</strain>
    </source>
</reference>
<name>A0ACC3SPJ1_9PEZI</name>
<accession>A0ACC3SPJ1</accession>